<evidence type="ECO:0000313" key="3">
    <source>
        <dbReference type="Proteomes" id="UP000826195"/>
    </source>
</evidence>
<dbReference type="EMBL" id="JAHXZJ010000002">
    <property type="protein sequence ID" value="KAH0564153.1"/>
    <property type="molecule type" value="Genomic_DNA"/>
</dbReference>
<name>A0AAV7IZU2_COTGL</name>
<dbReference type="Proteomes" id="UP000826195">
    <property type="component" value="Unassembled WGS sequence"/>
</dbReference>
<gene>
    <name evidence="2" type="ORF">KQX54_009784</name>
</gene>
<accession>A0AAV7IZU2</accession>
<protein>
    <submittedName>
        <fullName evidence="2">Uncharacterized protein</fullName>
    </submittedName>
</protein>
<keyword evidence="1" id="KW-0812">Transmembrane</keyword>
<sequence>MSVFVFLEDYSSREYEGVWICIPVDVDDESTYRARGFAHKSLLSLLSRNLEGSTPIDCSTSETLIPRFKLGGLDPALKFRAPALGLVDYLVVIYSKLLYCLLCRLVLEFARRSRSKSRSRGSKIWKTEDIPKLKPRATGSIFPECSSFKSLLVEEDVCIKVSHSRLQTPTSTSTLFVIHNPVSRIPISLEATDEDGNEEKYTAGSTSTNPYINFTIILQHHALLLAIAAYQYIFIAGKRPSG</sequence>
<evidence type="ECO:0000313" key="2">
    <source>
        <dbReference type="EMBL" id="KAH0564153.1"/>
    </source>
</evidence>
<feature type="transmembrane region" description="Helical" evidence="1">
    <location>
        <begin position="89"/>
        <end position="110"/>
    </location>
</feature>
<evidence type="ECO:0000256" key="1">
    <source>
        <dbReference type="SAM" id="Phobius"/>
    </source>
</evidence>
<organism evidence="2 3">
    <name type="scientific">Cotesia glomerata</name>
    <name type="common">Lepidopteran parasitic wasp</name>
    <name type="synonym">Apanteles glomeratus</name>
    <dbReference type="NCBI Taxonomy" id="32391"/>
    <lineage>
        <taxon>Eukaryota</taxon>
        <taxon>Metazoa</taxon>
        <taxon>Ecdysozoa</taxon>
        <taxon>Arthropoda</taxon>
        <taxon>Hexapoda</taxon>
        <taxon>Insecta</taxon>
        <taxon>Pterygota</taxon>
        <taxon>Neoptera</taxon>
        <taxon>Endopterygota</taxon>
        <taxon>Hymenoptera</taxon>
        <taxon>Apocrita</taxon>
        <taxon>Ichneumonoidea</taxon>
        <taxon>Braconidae</taxon>
        <taxon>Microgastrinae</taxon>
        <taxon>Cotesia</taxon>
    </lineage>
</organism>
<proteinExistence type="predicted"/>
<comment type="caution">
    <text evidence="2">The sequence shown here is derived from an EMBL/GenBank/DDBJ whole genome shotgun (WGS) entry which is preliminary data.</text>
</comment>
<dbReference type="AlphaFoldDB" id="A0AAV7IZU2"/>
<keyword evidence="3" id="KW-1185">Reference proteome</keyword>
<reference evidence="2 3" key="1">
    <citation type="journal article" date="2021" name="J. Hered.">
        <title>A chromosome-level genome assembly of the parasitoid wasp, Cotesia glomerata (Hymenoptera: Braconidae).</title>
        <authorList>
            <person name="Pinto B.J."/>
            <person name="Weis J.J."/>
            <person name="Gamble T."/>
            <person name="Ode P.J."/>
            <person name="Paul R."/>
            <person name="Zaspel J.M."/>
        </authorList>
    </citation>
    <scope>NUCLEOTIDE SEQUENCE [LARGE SCALE GENOMIC DNA]</scope>
    <source>
        <strain evidence="2">CgM1</strain>
    </source>
</reference>
<keyword evidence="1" id="KW-1133">Transmembrane helix</keyword>
<keyword evidence="1" id="KW-0472">Membrane</keyword>